<name>A0AC34QU60_9BILA</name>
<organism evidence="1 2">
    <name type="scientific">Panagrolaimus sp. JU765</name>
    <dbReference type="NCBI Taxonomy" id="591449"/>
    <lineage>
        <taxon>Eukaryota</taxon>
        <taxon>Metazoa</taxon>
        <taxon>Ecdysozoa</taxon>
        <taxon>Nematoda</taxon>
        <taxon>Chromadorea</taxon>
        <taxon>Rhabditida</taxon>
        <taxon>Tylenchina</taxon>
        <taxon>Panagrolaimomorpha</taxon>
        <taxon>Panagrolaimoidea</taxon>
        <taxon>Panagrolaimidae</taxon>
        <taxon>Panagrolaimus</taxon>
    </lineage>
</organism>
<reference evidence="2" key="1">
    <citation type="submission" date="2022-11" db="UniProtKB">
        <authorList>
            <consortium name="WormBaseParasite"/>
        </authorList>
    </citation>
    <scope>IDENTIFICATION</scope>
</reference>
<proteinExistence type="predicted"/>
<dbReference type="WBParaSite" id="JU765_v2.g19426.t1">
    <property type="protein sequence ID" value="JU765_v2.g19426.t1"/>
    <property type="gene ID" value="JU765_v2.g19426"/>
</dbReference>
<sequence length="341" mass="37205">MNASLLLRRGILVRFSSGFYVAPDVKLRPEVRKFPLSGIKVALLNRPSIGDFTAKLLEDFGAEVSKFCEPMGGFETTAAHGRLINLNHPEDVNLVKNVARKVDVFIDCLNGGRLEEVGLDPGAMLTANSQLIVARITGYGQTGVYGSRTGADTTFAAMSGAMNGCEGDNTEQSLKIAAKEAKALTMAGRSNCVTGVILALYDREHTGKGQVVDMSVTESIAYIDRMATMMALQIPQPFHRFYLTADKMLLAVGILNPEDQKKFLKLIGANSAGNLEKNIAEKICGKKVADWVEILKDIGSVSQVFDYSNVGNHPQHKDRHSFEFDNSSKQWMAKSVPEFVP</sequence>
<evidence type="ECO:0000313" key="1">
    <source>
        <dbReference type="Proteomes" id="UP000887576"/>
    </source>
</evidence>
<dbReference type="Proteomes" id="UP000887576">
    <property type="component" value="Unplaced"/>
</dbReference>
<evidence type="ECO:0000313" key="2">
    <source>
        <dbReference type="WBParaSite" id="JU765_v2.g19426.t1"/>
    </source>
</evidence>
<accession>A0AC34QU60</accession>
<protein>
    <submittedName>
        <fullName evidence="2">Uncharacterized protein</fullName>
    </submittedName>
</protein>